<reference evidence="14" key="1">
    <citation type="submission" date="2023-01" db="EMBL/GenBank/DDBJ databases">
        <title>Genome assembly of the deep-sea coral Lophelia pertusa.</title>
        <authorList>
            <person name="Herrera S."/>
            <person name="Cordes E."/>
        </authorList>
    </citation>
    <scope>NUCLEOTIDE SEQUENCE</scope>
    <source>
        <strain evidence="14">USNM1676648</strain>
        <tissue evidence="14">Polyp</tissue>
    </source>
</reference>
<evidence type="ECO:0000256" key="2">
    <source>
        <dbReference type="ARBA" id="ARBA00001970"/>
    </source>
</evidence>
<dbReference type="PRINTS" id="PR00369">
    <property type="entry name" value="FLAVODOXIN"/>
</dbReference>
<sequence length="227" mass="25688">MPACPFSGWYMVTEIGARDFGDANRYNMLEPVALRMGLDTKSLASLWKDVALVEINVAVMYSFQEAGVTITDHHSASESFMKHVENEEMLNYMLKPSYEYQDDPWKHHSFKKNDSGGSARKKASFKGAAKAVIFFVKLFRKALAKRQKAVILYATETGKSERYAKMLGELFSHAFDPKVVCMEEYAHPEMENEQLVLIVTSTFGNGDPPENGEKLARYLYETPASSR</sequence>
<dbReference type="InterPro" id="IPR044944">
    <property type="entry name" value="NOS_dom_3"/>
</dbReference>
<keyword evidence="12" id="KW-0408">Iron</keyword>
<proteinExistence type="inferred from homology"/>
<dbReference type="PANTHER" id="PTHR43410:SF1">
    <property type="entry name" value="NITRIC OXIDE SYNTHASE"/>
    <property type="match status" value="1"/>
</dbReference>
<dbReference type="Gene3D" id="3.90.1230.10">
    <property type="entry name" value="Nitric Oxide Synthase, Chain A, domain 3"/>
    <property type="match status" value="1"/>
</dbReference>
<dbReference type="GO" id="GO:0010181">
    <property type="term" value="F:FMN binding"/>
    <property type="evidence" value="ECO:0007669"/>
    <property type="project" value="InterPro"/>
</dbReference>
<evidence type="ECO:0000256" key="7">
    <source>
        <dbReference type="ARBA" id="ARBA00022643"/>
    </source>
</evidence>
<dbReference type="Gene3D" id="3.40.50.360">
    <property type="match status" value="1"/>
</dbReference>
<evidence type="ECO:0000256" key="11">
    <source>
        <dbReference type="ARBA" id="ARBA00023002"/>
    </source>
</evidence>
<comment type="cofactor">
    <cofactor evidence="1">
        <name>FMN</name>
        <dbReference type="ChEBI" id="CHEBI:58210"/>
    </cofactor>
</comment>
<evidence type="ECO:0000256" key="1">
    <source>
        <dbReference type="ARBA" id="ARBA00001917"/>
    </source>
</evidence>
<dbReference type="SUPFAM" id="SSF52218">
    <property type="entry name" value="Flavoproteins"/>
    <property type="match status" value="1"/>
</dbReference>
<organism evidence="14 15">
    <name type="scientific">Desmophyllum pertusum</name>
    <dbReference type="NCBI Taxonomy" id="174260"/>
    <lineage>
        <taxon>Eukaryota</taxon>
        <taxon>Metazoa</taxon>
        <taxon>Cnidaria</taxon>
        <taxon>Anthozoa</taxon>
        <taxon>Hexacorallia</taxon>
        <taxon>Scleractinia</taxon>
        <taxon>Caryophylliina</taxon>
        <taxon>Caryophylliidae</taxon>
        <taxon>Desmophyllum</taxon>
    </lineage>
</organism>
<evidence type="ECO:0000256" key="9">
    <source>
        <dbReference type="ARBA" id="ARBA00022857"/>
    </source>
</evidence>
<dbReference type="GO" id="GO:0005516">
    <property type="term" value="F:calmodulin binding"/>
    <property type="evidence" value="ECO:0007669"/>
    <property type="project" value="UniProtKB-KW"/>
</dbReference>
<dbReference type="InterPro" id="IPR004030">
    <property type="entry name" value="NOS_N"/>
</dbReference>
<dbReference type="Proteomes" id="UP001163046">
    <property type="component" value="Unassembled WGS sequence"/>
</dbReference>
<evidence type="ECO:0000313" key="15">
    <source>
        <dbReference type="Proteomes" id="UP001163046"/>
    </source>
</evidence>
<keyword evidence="10" id="KW-0112">Calmodulin-binding</keyword>
<dbReference type="PROSITE" id="PS50902">
    <property type="entry name" value="FLAVODOXIN_LIKE"/>
    <property type="match status" value="1"/>
</dbReference>
<keyword evidence="7" id="KW-0285">Flavoprotein</keyword>
<keyword evidence="6" id="KW-0349">Heme</keyword>
<keyword evidence="9" id="KW-0521">NADP</keyword>
<dbReference type="SUPFAM" id="SSF56512">
    <property type="entry name" value="Nitric oxide (NO) synthase oxygenase domain"/>
    <property type="match status" value="1"/>
</dbReference>
<keyword evidence="15" id="KW-1185">Reference proteome</keyword>
<keyword evidence="11" id="KW-0560">Oxidoreductase</keyword>
<dbReference type="InterPro" id="IPR036119">
    <property type="entry name" value="NOS_N_sf"/>
</dbReference>
<keyword evidence="7" id="KW-0288">FMN</keyword>
<dbReference type="EMBL" id="MU825874">
    <property type="protein sequence ID" value="KAJ7387214.1"/>
    <property type="molecule type" value="Genomic_DNA"/>
</dbReference>
<feature type="domain" description="Flavodoxin-like" evidence="13">
    <location>
        <begin position="149"/>
        <end position="227"/>
    </location>
</feature>
<dbReference type="GO" id="GO:0006809">
    <property type="term" value="P:nitric oxide biosynthetic process"/>
    <property type="evidence" value="ECO:0007669"/>
    <property type="project" value="InterPro"/>
</dbReference>
<evidence type="ECO:0000313" key="14">
    <source>
        <dbReference type="EMBL" id="KAJ7387214.1"/>
    </source>
</evidence>
<accession>A0A9W9ZU54</accession>
<comment type="cofactor">
    <cofactor evidence="2">
        <name>heme b</name>
        <dbReference type="ChEBI" id="CHEBI:60344"/>
    </cofactor>
</comment>
<evidence type="ECO:0000256" key="4">
    <source>
        <dbReference type="ARBA" id="ARBA00006267"/>
    </source>
</evidence>
<evidence type="ECO:0000259" key="13">
    <source>
        <dbReference type="PROSITE" id="PS50902"/>
    </source>
</evidence>
<dbReference type="GO" id="GO:0004517">
    <property type="term" value="F:nitric-oxide synthase activity"/>
    <property type="evidence" value="ECO:0007669"/>
    <property type="project" value="UniProtKB-EC"/>
</dbReference>
<dbReference type="GO" id="GO:0046872">
    <property type="term" value="F:metal ion binding"/>
    <property type="evidence" value="ECO:0007669"/>
    <property type="project" value="UniProtKB-KW"/>
</dbReference>
<evidence type="ECO:0000256" key="8">
    <source>
        <dbReference type="ARBA" id="ARBA00022723"/>
    </source>
</evidence>
<comment type="similarity">
    <text evidence="4">Belongs to the NOS family.</text>
</comment>
<dbReference type="InterPro" id="IPR029039">
    <property type="entry name" value="Flavoprotein-like_sf"/>
</dbReference>
<dbReference type="EC" id="1.14.13.39" evidence="5"/>
<comment type="cofactor">
    <cofactor evidence="3">
        <name>FAD</name>
        <dbReference type="ChEBI" id="CHEBI:57692"/>
    </cofactor>
</comment>
<dbReference type="OrthoDB" id="5975341at2759"/>
<gene>
    <name evidence="14" type="ORF">OS493_004184</name>
</gene>
<dbReference type="PANTHER" id="PTHR43410">
    <property type="entry name" value="NITRIC OXIDE SYNTHASE OXYGENASE"/>
    <property type="match status" value="1"/>
</dbReference>
<dbReference type="InterPro" id="IPR001094">
    <property type="entry name" value="Flavdoxin-like"/>
</dbReference>
<comment type="caution">
    <text evidence="14">The sequence shown here is derived from an EMBL/GenBank/DDBJ whole genome shotgun (WGS) entry which is preliminary data.</text>
</comment>
<evidence type="ECO:0000256" key="3">
    <source>
        <dbReference type="ARBA" id="ARBA00001974"/>
    </source>
</evidence>
<dbReference type="AlphaFoldDB" id="A0A9W9ZU54"/>
<dbReference type="Pfam" id="PF02898">
    <property type="entry name" value="NO_synthase"/>
    <property type="match status" value="1"/>
</dbReference>
<dbReference type="InterPro" id="IPR008254">
    <property type="entry name" value="Flavodoxin/NO_synth"/>
</dbReference>
<keyword evidence="8" id="KW-0479">Metal-binding</keyword>
<evidence type="ECO:0000256" key="6">
    <source>
        <dbReference type="ARBA" id="ARBA00022617"/>
    </source>
</evidence>
<evidence type="ECO:0000256" key="12">
    <source>
        <dbReference type="ARBA" id="ARBA00023004"/>
    </source>
</evidence>
<name>A0A9W9ZU54_9CNID</name>
<dbReference type="Pfam" id="PF00258">
    <property type="entry name" value="Flavodoxin_1"/>
    <property type="match status" value="1"/>
</dbReference>
<dbReference type="InterPro" id="IPR050607">
    <property type="entry name" value="NOS"/>
</dbReference>
<protein>
    <recommendedName>
        <fullName evidence="5">nitric-oxide synthase (NADPH)</fullName>
        <ecNumber evidence="5">1.14.13.39</ecNumber>
    </recommendedName>
</protein>
<evidence type="ECO:0000256" key="5">
    <source>
        <dbReference type="ARBA" id="ARBA00012989"/>
    </source>
</evidence>
<evidence type="ECO:0000256" key="10">
    <source>
        <dbReference type="ARBA" id="ARBA00022860"/>
    </source>
</evidence>